<keyword evidence="2" id="KW-0677">Repeat</keyword>
<gene>
    <name evidence="6" type="ORF">TrLO_g1012</name>
</gene>
<dbReference type="InterPro" id="IPR002048">
    <property type="entry name" value="EF_hand_dom"/>
</dbReference>
<evidence type="ECO:0000313" key="6">
    <source>
        <dbReference type="EMBL" id="GMH73342.1"/>
    </source>
</evidence>
<dbReference type="PRINTS" id="PR01362">
    <property type="entry name" value="CALFLAGIN"/>
</dbReference>
<feature type="domain" description="EF-hand" evidence="5">
    <location>
        <begin position="133"/>
        <end position="168"/>
    </location>
</feature>
<dbReference type="PANTHER" id="PTHR34524">
    <property type="entry name" value="CALCYPHOSIN"/>
    <property type="match status" value="1"/>
</dbReference>
<dbReference type="EMBL" id="BRXW01000672">
    <property type="protein sequence ID" value="GMH73342.1"/>
    <property type="molecule type" value="Genomic_DNA"/>
</dbReference>
<organism evidence="6 7">
    <name type="scientific">Triparma laevis f. longispina</name>
    <dbReference type="NCBI Taxonomy" id="1714387"/>
    <lineage>
        <taxon>Eukaryota</taxon>
        <taxon>Sar</taxon>
        <taxon>Stramenopiles</taxon>
        <taxon>Ochrophyta</taxon>
        <taxon>Bolidophyceae</taxon>
        <taxon>Parmales</taxon>
        <taxon>Triparmaceae</taxon>
        <taxon>Triparma</taxon>
    </lineage>
</organism>
<evidence type="ECO:0000313" key="7">
    <source>
        <dbReference type="Proteomes" id="UP001165122"/>
    </source>
</evidence>
<evidence type="ECO:0000256" key="3">
    <source>
        <dbReference type="ARBA" id="ARBA00022837"/>
    </source>
</evidence>
<keyword evidence="7" id="KW-1185">Reference proteome</keyword>
<dbReference type="InterPro" id="IPR011992">
    <property type="entry name" value="EF-hand-dom_pair"/>
</dbReference>
<proteinExistence type="predicted"/>
<feature type="region of interest" description="Disordered" evidence="4">
    <location>
        <begin position="225"/>
        <end position="250"/>
    </location>
</feature>
<dbReference type="CDD" id="cd00051">
    <property type="entry name" value="EFh"/>
    <property type="match status" value="2"/>
</dbReference>
<evidence type="ECO:0000256" key="2">
    <source>
        <dbReference type="ARBA" id="ARBA00022737"/>
    </source>
</evidence>
<evidence type="ECO:0000256" key="1">
    <source>
        <dbReference type="ARBA" id="ARBA00022723"/>
    </source>
</evidence>
<feature type="domain" description="EF-hand" evidence="5">
    <location>
        <begin position="255"/>
        <end position="290"/>
    </location>
</feature>
<evidence type="ECO:0000256" key="4">
    <source>
        <dbReference type="SAM" id="MobiDB-lite"/>
    </source>
</evidence>
<dbReference type="Gene3D" id="1.10.238.10">
    <property type="entry name" value="EF-hand"/>
    <property type="match status" value="2"/>
</dbReference>
<dbReference type="OrthoDB" id="26525at2759"/>
<accession>A0A9W7APY3</accession>
<feature type="domain" description="EF-hand" evidence="5">
    <location>
        <begin position="291"/>
        <end position="326"/>
    </location>
</feature>
<name>A0A9W7APY3_9STRA</name>
<dbReference type="AlphaFoldDB" id="A0A9W7APY3"/>
<protein>
    <recommendedName>
        <fullName evidence="5">EF-hand domain-containing protein</fullName>
    </recommendedName>
</protein>
<dbReference type="SUPFAM" id="SSF47473">
    <property type="entry name" value="EF-hand"/>
    <property type="match status" value="1"/>
</dbReference>
<dbReference type="InterPro" id="IPR003299">
    <property type="entry name" value="Calflagin-bd"/>
</dbReference>
<keyword evidence="1" id="KW-0479">Metal-binding</keyword>
<dbReference type="PROSITE" id="PS50222">
    <property type="entry name" value="EF_HAND_2"/>
    <property type="match status" value="3"/>
</dbReference>
<dbReference type="SMART" id="SM00054">
    <property type="entry name" value="EFh"/>
    <property type="match status" value="4"/>
</dbReference>
<feature type="compositionally biased region" description="Basic and acidic residues" evidence="4">
    <location>
        <begin position="228"/>
        <end position="241"/>
    </location>
</feature>
<comment type="caution">
    <text evidence="6">The sequence shown here is derived from an EMBL/GenBank/DDBJ whole genome shotgun (WGS) entry which is preliminary data.</text>
</comment>
<evidence type="ECO:0000259" key="5">
    <source>
        <dbReference type="PROSITE" id="PS50222"/>
    </source>
</evidence>
<dbReference type="GO" id="GO:0005509">
    <property type="term" value="F:calcium ion binding"/>
    <property type="evidence" value="ECO:0007669"/>
    <property type="project" value="InterPro"/>
</dbReference>
<dbReference type="InterPro" id="IPR051581">
    <property type="entry name" value="Ca-bind"/>
</dbReference>
<reference evidence="7" key="1">
    <citation type="journal article" date="2023" name="Commun. Biol.">
        <title>Genome analysis of Parmales, the sister group of diatoms, reveals the evolutionary specialization of diatoms from phago-mixotrophs to photoautotrophs.</title>
        <authorList>
            <person name="Ban H."/>
            <person name="Sato S."/>
            <person name="Yoshikawa S."/>
            <person name="Yamada K."/>
            <person name="Nakamura Y."/>
            <person name="Ichinomiya M."/>
            <person name="Sato N."/>
            <person name="Blanc-Mathieu R."/>
            <person name="Endo H."/>
            <person name="Kuwata A."/>
            <person name="Ogata H."/>
        </authorList>
    </citation>
    <scope>NUCLEOTIDE SEQUENCE [LARGE SCALE GENOMIC DNA]</scope>
    <source>
        <strain evidence="7">NIES 3700</strain>
    </source>
</reference>
<keyword evidence="3" id="KW-0106">Calcium</keyword>
<dbReference type="PANTHER" id="PTHR34524:SF6">
    <property type="entry name" value="CALCYPHOSINE LIKE"/>
    <property type="match status" value="1"/>
</dbReference>
<sequence>MPSPTKGVEALSMKEMNVTGKKKDHPSISDYYKAASHEDGRPITYQHGLSNFSSVQLGDDRITFKKSLSQDVYKLDTDRAHMMEQVAISNAGVHKTPAQLALDYKEAAEIVGLEKISQMEQMMRDKLQQRTKTGPFQLRKTFKYFDRDGSGGIDFDEFQRAMELMGFQFTEMQQLSLFARYDSSCTGEVDYTEFVNKLMESDFKGVANGALGGRLHNMMKRTFSTAGESKEEHDDIGHHSEDEDSDVDDEERERFRRMEVQKIFKMIDKNGSNTLDGDEMKLLMMALGRNFTESEFDAGFSEIDQNRSGLIDFDEFYEWYAAHNFKK</sequence>
<dbReference type="Pfam" id="PF13499">
    <property type="entry name" value="EF-hand_7"/>
    <property type="match status" value="2"/>
</dbReference>
<dbReference type="Proteomes" id="UP001165122">
    <property type="component" value="Unassembled WGS sequence"/>
</dbReference>
<dbReference type="PROSITE" id="PS00018">
    <property type="entry name" value="EF_HAND_1"/>
    <property type="match status" value="3"/>
</dbReference>
<dbReference type="InterPro" id="IPR018247">
    <property type="entry name" value="EF_Hand_1_Ca_BS"/>
</dbReference>